<dbReference type="STRING" id="1867956.BJF95_10525"/>
<sequence length="262" mass="28953">MSFDGQLPIYVINLARSVERWQAIEQSALAHQLTLTRVDAVDGHTIKREDWQDFDVGEFGRRNGRTALAGEYGCYMSHLHAIEAFVQSGMPAGVILEDDVELVADFDAKVRAILASLPQNSLVKLVHYRLGGFLKVADVYSGIRVGACAFGPEGSAAAYALTRSAAIKLLKALKPMSLPYDVALGRGWANGVRVYNVTDNVLPMFQGGNSPSNIVVGTDYGQLKWKKWRRIPAYLFRICEDLRRIVHAGVCWVFPARSKAKL</sequence>
<dbReference type="CDD" id="cd06532">
    <property type="entry name" value="Glyco_transf_25"/>
    <property type="match status" value="1"/>
</dbReference>
<proteinExistence type="predicted"/>
<evidence type="ECO:0000313" key="2">
    <source>
        <dbReference type="EMBL" id="OLP45597.1"/>
    </source>
</evidence>
<gene>
    <name evidence="2" type="ORF">BJF95_10525</name>
</gene>
<comment type="caution">
    <text evidence="2">The sequence shown here is derived from an EMBL/GenBank/DDBJ whole genome shotgun (WGS) entry which is preliminary data.</text>
</comment>
<dbReference type="InterPro" id="IPR002654">
    <property type="entry name" value="Glyco_trans_25"/>
</dbReference>
<dbReference type="EMBL" id="MKIM01000024">
    <property type="protein sequence ID" value="OLP45597.1"/>
    <property type="molecule type" value="Genomic_DNA"/>
</dbReference>
<keyword evidence="3" id="KW-1185">Reference proteome</keyword>
<reference evidence="2 3" key="1">
    <citation type="submission" date="2016-09" db="EMBL/GenBank/DDBJ databases">
        <title>Rhizobium oryziradicis sp. nov., isolated from the root of rice.</title>
        <authorList>
            <person name="Zhao J."/>
            <person name="Zhang X."/>
        </authorList>
    </citation>
    <scope>NUCLEOTIDE SEQUENCE [LARGE SCALE GENOMIC DNA]</scope>
    <source>
        <strain evidence="2 3">N19</strain>
    </source>
</reference>
<dbReference type="Pfam" id="PF01755">
    <property type="entry name" value="Glyco_transf_25"/>
    <property type="match status" value="1"/>
</dbReference>
<organism evidence="2 3">
    <name type="scientific">Rhizobium oryziradicis</name>
    <dbReference type="NCBI Taxonomy" id="1867956"/>
    <lineage>
        <taxon>Bacteria</taxon>
        <taxon>Pseudomonadati</taxon>
        <taxon>Pseudomonadota</taxon>
        <taxon>Alphaproteobacteria</taxon>
        <taxon>Hyphomicrobiales</taxon>
        <taxon>Rhizobiaceae</taxon>
        <taxon>Rhizobium/Agrobacterium group</taxon>
        <taxon>Rhizobium</taxon>
    </lineage>
</organism>
<dbReference type="RefSeq" id="WP_075638612.1">
    <property type="nucleotide sequence ID" value="NZ_MKIM01000024.1"/>
</dbReference>
<protein>
    <recommendedName>
        <fullName evidence="1">Glycosyl transferase family 25 domain-containing protein</fullName>
    </recommendedName>
</protein>
<dbReference type="Proteomes" id="UP000186894">
    <property type="component" value="Unassembled WGS sequence"/>
</dbReference>
<evidence type="ECO:0000313" key="3">
    <source>
        <dbReference type="Proteomes" id="UP000186894"/>
    </source>
</evidence>
<evidence type="ECO:0000259" key="1">
    <source>
        <dbReference type="Pfam" id="PF01755"/>
    </source>
</evidence>
<dbReference type="AlphaFoldDB" id="A0A1Q8ZUD9"/>
<dbReference type="OrthoDB" id="259382at2"/>
<feature type="domain" description="Glycosyl transferase family 25" evidence="1">
    <location>
        <begin position="8"/>
        <end position="127"/>
    </location>
</feature>
<accession>A0A1Q8ZUD9</accession>
<name>A0A1Q8ZUD9_9HYPH</name>